<evidence type="ECO:0000259" key="7">
    <source>
        <dbReference type="SMART" id="SM00852"/>
    </source>
</evidence>
<reference evidence="8 10" key="2">
    <citation type="submission" date="2018-07" db="EMBL/GenBank/DDBJ databases">
        <title>Complete genome of the Arcobacter bivalviorum type strain LMG 26154.</title>
        <authorList>
            <person name="Miller W.G."/>
            <person name="Yee E."/>
            <person name="Bono J.L."/>
        </authorList>
    </citation>
    <scope>NUCLEOTIDE SEQUENCE [LARGE SCALE GENOMIC DNA]</scope>
    <source>
        <strain evidence="8 10">LMG 26154</strain>
    </source>
</reference>
<dbReference type="KEGG" id="hbv:ABIV_2204"/>
<dbReference type="Proteomes" id="UP000289193">
    <property type="component" value="Unassembled WGS sequence"/>
</dbReference>
<proteinExistence type="inferred from homology"/>
<dbReference type="EMBL" id="PDKM01000003">
    <property type="protein sequence ID" value="RXK10212.1"/>
    <property type="molecule type" value="Genomic_DNA"/>
</dbReference>
<accession>A0AAX2A7I3</accession>
<dbReference type="InterPro" id="IPR001453">
    <property type="entry name" value="MoaB/Mog_dom"/>
</dbReference>
<comment type="function">
    <text evidence="1 6">Catalyzes the insertion of molybdate into adenylated molybdopterin with the concomitant release of AMP.</text>
</comment>
<evidence type="ECO:0000256" key="2">
    <source>
        <dbReference type="ARBA" id="ARBA00005046"/>
    </source>
</evidence>
<evidence type="ECO:0000256" key="1">
    <source>
        <dbReference type="ARBA" id="ARBA00002901"/>
    </source>
</evidence>
<name>A0AAX2A7I3_9BACT</name>
<dbReference type="SUPFAM" id="SSF53218">
    <property type="entry name" value="Molybdenum cofactor biosynthesis proteins"/>
    <property type="match status" value="1"/>
</dbReference>
<dbReference type="InterPro" id="IPR005111">
    <property type="entry name" value="MoeA_C_domain_IV"/>
</dbReference>
<dbReference type="Gene3D" id="2.170.190.11">
    <property type="entry name" value="Molybdopterin biosynthesis moea protein, domain 3"/>
    <property type="match status" value="1"/>
</dbReference>
<evidence type="ECO:0000313" key="8">
    <source>
        <dbReference type="EMBL" id="AXH13179.1"/>
    </source>
</evidence>
<dbReference type="GO" id="GO:0046872">
    <property type="term" value="F:metal ion binding"/>
    <property type="evidence" value="ECO:0007669"/>
    <property type="project" value="UniProtKB-UniRule"/>
</dbReference>
<keyword evidence="4 6" id="KW-0501">Molybdenum cofactor biosynthesis</keyword>
<dbReference type="CDD" id="cd00887">
    <property type="entry name" value="MoeA"/>
    <property type="match status" value="1"/>
</dbReference>
<dbReference type="AlphaFoldDB" id="A0AAX2A7I3"/>
<evidence type="ECO:0000313" key="9">
    <source>
        <dbReference type="EMBL" id="RXK10212.1"/>
    </source>
</evidence>
<evidence type="ECO:0000256" key="5">
    <source>
        <dbReference type="ARBA" id="ARBA00047317"/>
    </source>
</evidence>
<feature type="domain" description="MoaB/Mog" evidence="7">
    <location>
        <begin position="175"/>
        <end position="312"/>
    </location>
</feature>
<dbReference type="EC" id="2.10.1.1" evidence="6"/>
<dbReference type="Pfam" id="PF03453">
    <property type="entry name" value="MoeA_N"/>
    <property type="match status" value="1"/>
</dbReference>
<dbReference type="Pfam" id="PF00994">
    <property type="entry name" value="MoCF_biosynth"/>
    <property type="match status" value="1"/>
</dbReference>
<dbReference type="SMART" id="SM00852">
    <property type="entry name" value="MoCF_biosynth"/>
    <property type="match status" value="1"/>
</dbReference>
<dbReference type="PANTHER" id="PTHR10192:SF5">
    <property type="entry name" value="GEPHYRIN"/>
    <property type="match status" value="1"/>
</dbReference>
<evidence type="ECO:0000256" key="6">
    <source>
        <dbReference type="RuleBase" id="RU365090"/>
    </source>
</evidence>
<gene>
    <name evidence="8" type="primary">moeA3</name>
    <name evidence="8" type="ORF">ABIV_2204</name>
    <name evidence="9" type="ORF">CRV05_07480</name>
</gene>
<evidence type="ECO:0000256" key="4">
    <source>
        <dbReference type="ARBA" id="ARBA00023150"/>
    </source>
</evidence>
<evidence type="ECO:0000256" key="3">
    <source>
        <dbReference type="ARBA" id="ARBA00010763"/>
    </source>
</evidence>
<dbReference type="Gene3D" id="2.40.340.10">
    <property type="entry name" value="MoeA, C-terminal, domain IV"/>
    <property type="match status" value="1"/>
</dbReference>
<dbReference type="PANTHER" id="PTHR10192">
    <property type="entry name" value="MOLYBDOPTERIN BIOSYNTHESIS PROTEIN"/>
    <property type="match status" value="1"/>
</dbReference>
<comment type="cofactor">
    <cofactor evidence="6">
        <name>Mg(2+)</name>
        <dbReference type="ChEBI" id="CHEBI:18420"/>
    </cofactor>
</comment>
<keyword evidence="6" id="KW-0479">Metal-binding</keyword>
<dbReference type="InterPro" id="IPR038987">
    <property type="entry name" value="MoeA-like"/>
</dbReference>
<dbReference type="Proteomes" id="UP000253850">
    <property type="component" value="Chromosome"/>
</dbReference>
<comment type="similarity">
    <text evidence="3 6">Belongs to the MoeA family.</text>
</comment>
<dbReference type="InterPro" id="IPR036688">
    <property type="entry name" value="MoeA_C_domain_IV_sf"/>
</dbReference>
<reference evidence="9 11" key="1">
    <citation type="submission" date="2017-10" db="EMBL/GenBank/DDBJ databases">
        <title>Genomics of the genus Arcobacter.</title>
        <authorList>
            <person name="Perez-Cataluna A."/>
            <person name="Figueras M.J."/>
        </authorList>
    </citation>
    <scope>NUCLEOTIDE SEQUENCE [LARGE SCALE GENOMIC DNA]</scope>
    <source>
        <strain evidence="9 11">CECT 7835</strain>
    </source>
</reference>
<dbReference type="Pfam" id="PF03454">
    <property type="entry name" value="MoeA_C"/>
    <property type="match status" value="1"/>
</dbReference>
<keyword evidence="6 8" id="KW-0808">Transferase</keyword>
<dbReference type="EMBL" id="CP031217">
    <property type="protein sequence ID" value="AXH13179.1"/>
    <property type="molecule type" value="Genomic_DNA"/>
</dbReference>
<keyword evidence="6" id="KW-0500">Molybdenum</keyword>
<dbReference type="InterPro" id="IPR036135">
    <property type="entry name" value="MoeA_linker/N_sf"/>
</dbReference>
<comment type="catalytic activity">
    <reaction evidence="5">
        <text>adenylyl-molybdopterin + molybdate = Mo-molybdopterin + AMP + H(+)</text>
        <dbReference type="Rhea" id="RHEA:35047"/>
        <dbReference type="ChEBI" id="CHEBI:15378"/>
        <dbReference type="ChEBI" id="CHEBI:36264"/>
        <dbReference type="ChEBI" id="CHEBI:62727"/>
        <dbReference type="ChEBI" id="CHEBI:71302"/>
        <dbReference type="ChEBI" id="CHEBI:456215"/>
        <dbReference type="EC" id="2.10.1.1"/>
    </reaction>
</comment>
<keyword evidence="11" id="KW-1185">Reference proteome</keyword>
<dbReference type="Gene3D" id="3.90.105.10">
    <property type="entry name" value="Molybdopterin biosynthesis moea protein, domain 2"/>
    <property type="match status" value="1"/>
</dbReference>
<keyword evidence="6" id="KW-0460">Magnesium</keyword>
<sequence>MALSVNNALKTIIELNIEPNFEIIPIEESTNRICAETIYAKLPLPRFNNSAMDGYALKFEDIDKEIKVIDTVFAGDNKDINLEEANCVKIMTGAVVPQDATLVVPKENCIEISNEKIKIEDKELKKFSHIRFVGEDVNSGEEILSKGDEINFANITLLSSQGISYIKVYKKPKVIVFASGEELKLHYEKIEDHQIYNSNTPTLLTRCKELNCDVTFIGQARDSVESLESLIKNSLDADLIITSGGVSVGDADFTNEAFLNLGFEEIFKGIKIKPGKPTIFGKINNTYILNLPGNPLASALIFEFFGKVLIQKLLGSNLLYPNCINAKLGVDLKNKKGRITIIPGWFDGEFFFPEDKRLPGMVATLSRSNCIIVLDENVALLKKDSNVKLLPINWKFFRKDYKDYLTYE</sequence>
<organism evidence="9 11">
    <name type="scientific">Halarcobacter bivalviorum</name>
    <dbReference type="NCBI Taxonomy" id="663364"/>
    <lineage>
        <taxon>Bacteria</taxon>
        <taxon>Pseudomonadati</taxon>
        <taxon>Campylobacterota</taxon>
        <taxon>Epsilonproteobacteria</taxon>
        <taxon>Campylobacterales</taxon>
        <taxon>Arcobacteraceae</taxon>
        <taxon>Halarcobacter</taxon>
    </lineage>
</organism>
<dbReference type="InterPro" id="IPR036425">
    <property type="entry name" value="MoaB/Mog-like_dom_sf"/>
</dbReference>
<dbReference type="SUPFAM" id="SSF63867">
    <property type="entry name" value="MoeA C-terminal domain-like"/>
    <property type="match status" value="1"/>
</dbReference>
<dbReference type="GO" id="GO:0006777">
    <property type="term" value="P:Mo-molybdopterin cofactor biosynthetic process"/>
    <property type="evidence" value="ECO:0007669"/>
    <property type="project" value="UniProtKB-UniRule"/>
</dbReference>
<dbReference type="Gene3D" id="3.40.980.10">
    <property type="entry name" value="MoaB/Mog-like domain"/>
    <property type="match status" value="1"/>
</dbReference>
<protein>
    <recommendedName>
        <fullName evidence="6">Molybdopterin molybdenumtransferase</fullName>
        <ecNumber evidence="6">2.10.1.1</ecNumber>
    </recommendedName>
</protein>
<evidence type="ECO:0000313" key="10">
    <source>
        <dbReference type="Proteomes" id="UP000253850"/>
    </source>
</evidence>
<dbReference type="GO" id="GO:0061599">
    <property type="term" value="F:molybdopterin molybdotransferase activity"/>
    <property type="evidence" value="ECO:0007669"/>
    <property type="project" value="UniProtKB-UniRule"/>
</dbReference>
<dbReference type="RefSeq" id="WP_114839969.1">
    <property type="nucleotide sequence ID" value="NZ_CP031217.1"/>
</dbReference>
<comment type="pathway">
    <text evidence="2 6">Cofactor biosynthesis; molybdopterin biosynthesis.</text>
</comment>
<dbReference type="GO" id="GO:0005829">
    <property type="term" value="C:cytosol"/>
    <property type="evidence" value="ECO:0007669"/>
    <property type="project" value="TreeGrafter"/>
</dbReference>
<dbReference type="InterPro" id="IPR005110">
    <property type="entry name" value="MoeA_linker/N"/>
</dbReference>
<dbReference type="NCBIfam" id="TIGR00177">
    <property type="entry name" value="molyb_syn"/>
    <property type="match status" value="1"/>
</dbReference>
<evidence type="ECO:0000313" key="11">
    <source>
        <dbReference type="Proteomes" id="UP000289193"/>
    </source>
</evidence>
<dbReference type="SUPFAM" id="SSF63882">
    <property type="entry name" value="MoeA N-terminal region -like"/>
    <property type="match status" value="1"/>
</dbReference>